<dbReference type="PANTHER" id="PTHR22726">
    <property type="entry name" value="METALLOENDOPEPTIDASE OMA1"/>
    <property type="match status" value="1"/>
</dbReference>
<evidence type="ECO:0000313" key="3">
    <source>
        <dbReference type="EMBL" id="GFR43230.1"/>
    </source>
</evidence>
<keyword evidence="2" id="KW-0812">Transmembrane</keyword>
<feature type="transmembrane region" description="Helical" evidence="2">
    <location>
        <begin position="161"/>
        <end position="182"/>
    </location>
</feature>
<accession>A0AAD3DJW7</accession>
<sequence length="479" mass="52657">MGGGSQQARLLQRLSCCLATRAAGASPAGLLGCTSALPALPCFVARRLLSISARASLPKPSLPLANRTLPLLEGLAGNAAAAAASQAFPAAASSSTSLAPVRFMATATSASAQSFWNNLTVFFFAQLLVGMTVLLFGPLPLATMAPVAAALLWFDRQAKGLILKVFLILSLAGWFYGMWSMLEEVPYVHRTHMVLSRASKLTKDGMYVPGRSEEEFFAEARTLAGWWNQLLPADHPDVVRVRGVLQRLAAAAAAGRGGGQYDHITPDMPWAVAVVAPVVGASEEQRYEQWMAGRGEERREKLKDEIGAAAFAYVIANLFTFDYPTCVFGQGENKTHEVLLNQHALQLAGEDESLLAAVLAHRLAEKLARHEAEFFVLYGQLGDALLIGQQPEDMLIWFVRELFEADRIAVHLLSEAGYDPAGMARWLERMQEQEQREQEESRRKNLSPPKMPPLQELRLERVWRLLRAMDRQPRLNQLA</sequence>
<feature type="compositionally biased region" description="Basic and acidic residues" evidence="1">
    <location>
        <begin position="430"/>
        <end position="443"/>
    </location>
</feature>
<gene>
    <name evidence="3" type="ORF">Agub_g4289</name>
</gene>
<keyword evidence="4" id="KW-1185">Reference proteome</keyword>
<reference evidence="3 4" key="1">
    <citation type="journal article" date="2021" name="Sci. Rep.">
        <title>Genome sequencing of the multicellular alga Astrephomene provides insights into convergent evolution of germ-soma differentiation.</title>
        <authorList>
            <person name="Yamashita S."/>
            <person name="Yamamoto K."/>
            <person name="Matsuzaki R."/>
            <person name="Suzuki S."/>
            <person name="Yamaguchi H."/>
            <person name="Hirooka S."/>
            <person name="Minakuchi Y."/>
            <person name="Miyagishima S."/>
            <person name="Kawachi M."/>
            <person name="Toyoda A."/>
            <person name="Nozaki H."/>
        </authorList>
    </citation>
    <scope>NUCLEOTIDE SEQUENCE [LARGE SCALE GENOMIC DNA]</scope>
    <source>
        <strain evidence="3 4">NIES-4017</strain>
    </source>
</reference>
<name>A0AAD3DJW7_9CHLO</name>
<keyword evidence="2" id="KW-0472">Membrane</keyword>
<feature type="transmembrane region" description="Helical" evidence="2">
    <location>
        <begin position="121"/>
        <end position="154"/>
    </location>
</feature>
<organism evidence="3 4">
    <name type="scientific">Astrephomene gubernaculifera</name>
    <dbReference type="NCBI Taxonomy" id="47775"/>
    <lineage>
        <taxon>Eukaryota</taxon>
        <taxon>Viridiplantae</taxon>
        <taxon>Chlorophyta</taxon>
        <taxon>core chlorophytes</taxon>
        <taxon>Chlorophyceae</taxon>
        <taxon>CS clade</taxon>
        <taxon>Chlamydomonadales</taxon>
        <taxon>Astrephomenaceae</taxon>
        <taxon>Astrephomene</taxon>
    </lineage>
</organism>
<dbReference type="InterPro" id="IPR051156">
    <property type="entry name" value="Mito/Outer_Membr_Metalloprot"/>
</dbReference>
<dbReference type="EMBL" id="BMAR01000005">
    <property type="protein sequence ID" value="GFR43230.1"/>
    <property type="molecule type" value="Genomic_DNA"/>
</dbReference>
<proteinExistence type="predicted"/>
<evidence type="ECO:0000313" key="4">
    <source>
        <dbReference type="Proteomes" id="UP001054857"/>
    </source>
</evidence>
<comment type="caution">
    <text evidence="3">The sequence shown here is derived from an EMBL/GenBank/DDBJ whole genome shotgun (WGS) entry which is preliminary data.</text>
</comment>
<evidence type="ECO:0000256" key="2">
    <source>
        <dbReference type="SAM" id="Phobius"/>
    </source>
</evidence>
<dbReference type="AlphaFoldDB" id="A0AAD3DJW7"/>
<dbReference type="GO" id="GO:0004222">
    <property type="term" value="F:metalloendopeptidase activity"/>
    <property type="evidence" value="ECO:0007669"/>
    <property type="project" value="TreeGrafter"/>
</dbReference>
<dbReference type="GO" id="GO:0051603">
    <property type="term" value="P:proteolysis involved in protein catabolic process"/>
    <property type="evidence" value="ECO:0007669"/>
    <property type="project" value="TreeGrafter"/>
</dbReference>
<feature type="region of interest" description="Disordered" evidence="1">
    <location>
        <begin position="430"/>
        <end position="453"/>
    </location>
</feature>
<keyword evidence="2" id="KW-1133">Transmembrane helix</keyword>
<dbReference type="Proteomes" id="UP001054857">
    <property type="component" value="Unassembled WGS sequence"/>
</dbReference>
<dbReference type="GO" id="GO:0016020">
    <property type="term" value="C:membrane"/>
    <property type="evidence" value="ECO:0007669"/>
    <property type="project" value="TreeGrafter"/>
</dbReference>
<protein>
    <submittedName>
        <fullName evidence="3">Uncharacterized protein</fullName>
    </submittedName>
</protein>
<dbReference type="PANTHER" id="PTHR22726:SF1">
    <property type="entry name" value="METALLOENDOPEPTIDASE OMA1, MITOCHONDRIAL"/>
    <property type="match status" value="1"/>
</dbReference>
<evidence type="ECO:0000256" key="1">
    <source>
        <dbReference type="SAM" id="MobiDB-lite"/>
    </source>
</evidence>